<evidence type="ECO:0000256" key="1">
    <source>
        <dbReference type="SAM" id="MobiDB-lite"/>
    </source>
</evidence>
<gene>
    <name evidence="3" type="ORF">GCM10007860_28280</name>
</gene>
<feature type="chain" id="PRO_5047285620" evidence="2">
    <location>
        <begin position="29"/>
        <end position="80"/>
    </location>
</feature>
<keyword evidence="2" id="KW-0732">Signal</keyword>
<reference evidence="4" key="1">
    <citation type="journal article" date="2019" name="Int. J. Syst. Evol. Microbiol.">
        <title>The Global Catalogue of Microorganisms (GCM) 10K type strain sequencing project: providing services to taxonomists for standard genome sequencing and annotation.</title>
        <authorList>
            <consortium name="The Broad Institute Genomics Platform"/>
            <consortium name="The Broad Institute Genome Sequencing Center for Infectious Disease"/>
            <person name="Wu L."/>
            <person name="Ma J."/>
        </authorList>
    </citation>
    <scope>NUCLEOTIDE SEQUENCE [LARGE SCALE GENOMIC DNA]</scope>
    <source>
        <strain evidence="4">NBRC 104970</strain>
    </source>
</reference>
<evidence type="ECO:0000256" key="2">
    <source>
        <dbReference type="SAM" id="SignalP"/>
    </source>
</evidence>
<evidence type="ECO:0000313" key="3">
    <source>
        <dbReference type="EMBL" id="GLS05671.1"/>
    </source>
</evidence>
<feature type="compositionally biased region" description="Polar residues" evidence="1">
    <location>
        <begin position="71"/>
        <end position="80"/>
    </location>
</feature>
<feature type="region of interest" description="Disordered" evidence="1">
    <location>
        <begin position="31"/>
        <end position="80"/>
    </location>
</feature>
<protein>
    <submittedName>
        <fullName evidence="3">Uncharacterized protein</fullName>
    </submittedName>
</protein>
<proteinExistence type="predicted"/>
<dbReference type="RefSeq" id="WP_018749429.1">
    <property type="nucleotide sequence ID" value="NZ_BSOZ01000058.1"/>
</dbReference>
<comment type="caution">
    <text evidence="3">The sequence shown here is derived from an EMBL/GenBank/DDBJ whole genome shotgun (WGS) entry which is preliminary data.</text>
</comment>
<feature type="compositionally biased region" description="Basic and acidic residues" evidence="1">
    <location>
        <begin position="35"/>
        <end position="66"/>
    </location>
</feature>
<name>A0ABQ6BWG4_9NEIS</name>
<accession>A0ABQ6BWG4</accession>
<keyword evidence="4" id="KW-1185">Reference proteome</keyword>
<organism evidence="3 4">
    <name type="scientific">Chitiniphilus shinanonensis</name>
    <dbReference type="NCBI Taxonomy" id="553088"/>
    <lineage>
        <taxon>Bacteria</taxon>
        <taxon>Pseudomonadati</taxon>
        <taxon>Pseudomonadota</taxon>
        <taxon>Betaproteobacteria</taxon>
        <taxon>Neisseriales</taxon>
        <taxon>Chitinibacteraceae</taxon>
        <taxon>Chitiniphilus</taxon>
    </lineage>
</organism>
<sequence>MPVSRTFTRRPAALLLAALLAVAFTSFAAPAQRDLQLDPRGSDRDRVDRGRDSDPDDRTPGVRRASEPAARTSSIAELAR</sequence>
<dbReference type="Proteomes" id="UP001156836">
    <property type="component" value="Unassembled WGS sequence"/>
</dbReference>
<dbReference type="EMBL" id="BSOZ01000058">
    <property type="protein sequence ID" value="GLS05671.1"/>
    <property type="molecule type" value="Genomic_DNA"/>
</dbReference>
<evidence type="ECO:0000313" key="4">
    <source>
        <dbReference type="Proteomes" id="UP001156836"/>
    </source>
</evidence>
<feature type="signal peptide" evidence="2">
    <location>
        <begin position="1"/>
        <end position="28"/>
    </location>
</feature>